<accession>A0A9D9N7N0</accession>
<reference evidence="2" key="2">
    <citation type="journal article" date="2021" name="PeerJ">
        <title>Extensive microbial diversity within the chicken gut microbiome revealed by metagenomics and culture.</title>
        <authorList>
            <person name="Gilroy R."/>
            <person name="Ravi A."/>
            <person name="Getino M."/>
            <person name="Pursley I."/>
            <person name="Horton D.L."/>
            <person name="Alikhan N.F."/>
            <person name="Baker D."/>
            <person name="Gharbi K."/>
            <person name="Hall N."/>
            <person name="Watson M."/>
            <person name="Adriaenssens E.M."/>
            <person name="Foster-Nyarko E."/>
            <person name="Jarju S."/>
            <person name="Secka A."/>
            <person name="Antonio M."/>
            <person name="Oren A."/>
            <person name="Chaudhuri R.R."/>
            <person name="La Ragione R."/>
            <person name="Hildebrand F."/>
            <person name="Pallen M.J."/>
        </authorList>
    </citation>
    <scope>NUCLEOTIDE SEQUENCE</scope>
    <source>
        <strain evidence="2">E3-2379</strain>
    </source>
</reference>
<keyword evidence="1" id="KW-0812">Transmembrane</keyword>
<dbReference type="EMBL" id="JADIML010000139">
    <property type="protein sequence ID" value="MBO8463262.1"/>
    <property type="molecule type" value="Genomic_DNA"/>
</dbReference>
<protein>
    <submittedName>
        <fullName evidence="2">Uncharacterized protein</fullName>
    </submittedName>
</protein>
<evidence type="ECO:0000313" key="2">
    <source>
        <dbReference type="EMBL" id="MBO8463262.1"/>
    </source>
</evidence>
<keyword evidence="1" id="KW-1133">Transmembrane helix</keyword>
<dbReference type="AlphaFoldDB" id="A0A9D9N7N0"/>
<evidence type="ECO:0000313" key="3">
    <source>
        <dbReference type="Proteomes" id="UP000823618"/>
    </source>
</evidence>
<proteinExistence type="predicted"/>
<keyword evidence="1" id="KW-0472">Membrane</keyword>
<dbReference type="Proteomes" id="UP000823618">
    <property type="component" value="Unassembled WGS sequence"/>
</dbReference>
<gene>
    <name evidence="2" type="ORF">IAC13_04950</name>
</gene>
<feature type="transmembrane region" description="Helical" evidence="1">
    <location>
        <begin position="139"/>
        <end position="163"/>
    </location>
</feature>
<reference evidence="2" key="1">
    <citation type="submission" date="2020-10" db="EMBL/GenBank/DDBJ databases">
        <authorList>
            <person name="Gilroy R."/>
        </authorList>
    </citation>
    <scope>NUCLEOTIDE SEQUENCE</scope>
    <source>
        <strain evidence="2">E3-2379</strain>
    </source>
</reference>
<name>A0A9D9N7N0_9FIRM</name>
<comment type="caution">
    <text evidence="2">The sequence shown here is derived from an EMBL/GenBank/DDBJ whole genome shotgun (WGS) entry which is preliminary data.</text>
</comment>
<feature type="transmembrane region" description="Helical" evidence="1">
    <location>
        <begin position="7"/>
        <end position="29"/>
    </location>
</feature>
<sequence>MNKRKKAWIPFVFPCLYLLIFFFLFIAYFPKLHDQRSIRLSNNLIYTGFDSYTNNEYIGSYYYQFTDSGLHFYLLETRKEDGLTAPLHFQGKMLPESEELTTMKQTLALNSSFSQEDIDALMNTNTYFQQVSLALPMKIAMGISVLLAVFSIYEIVHHILLIYQNKKCLIK</sequence>
<evidence type="ECO:0000256" key="1">
    <source>
        <dbReference type="SAM" id="Phobius"/>
    </source>
</evidence>
<organism evidence="2 3">
    <name type="scientific">Candidatus Scybalomonas excrementavium</name>
    <dbReference type="NCBI Taxonomy" id="2840943"/>
    <lineage>
        <taxon>Bacteria</taxon>
        <taxon>Bacillati</taxon>
        <taxon>Bacillota</taxon>
        <taxon>Clostridia</taxon>
        <taxon>Lachnospirales</taxon>
        <taxon>Lachnospiraceae</taxon>
        <taxon>Lachnospiraceae incertae sedis</taxon>
        <taxon>Candidatus Scybalomonas</taxon>
    </lineage>
</organism>